<evidence type="ECO:0000256" key="2">
    <source>
        <dbReference type="ARBA" id="ARBA00009001"/>
    </source>
</evidence>
<dbReference type="InterPro" id="IPR003173">
    <property type="entry name" value="PC4_C"/>
</dbReference>
<feature type="compositionally biased region" description="Basic and acidic residues" evidence="7">
    <location>
        <begin position="114"/>
        <end position="125"/>
    </location>
</feature>
<dbReference type="Proteomes" id="UP000053342">
    <property type="component" value="Unassembled WGS sequence"/>
</dbReference>
<reference evidence="9 10" key="1">
    <citation type="submission" date="2015-01" db="EMBL/GenBank/DDBJ databases">
        <title>The Genome Sequence of Exophiala oligosperma CBS72588.</title>
        <authorList>
            <consortium name="The Broad Institute Genomics Platform"/>
            <person name="Cuomo C."/>
            <person name="de Hoog S."/>
            <person name="Gorbushina A."/>
            <person name="Stielow B."/>
            <person name="Teixiera M."/>
            <person name="Abouelleil A."/>
            <person name="Chapman S.B."/>
            <person name="Priest M."/>
            <person name="Young S.K."/>
            <person name="Wortman J."/>
            <person name="Nusbaum C."/>
            <person name="Birren B."/>
        </authorList>
    </citation>
    <scope>NUCLEOTIDE SEQUENCE [LARGE SCALE GENOMIC DNA]</scope>
    <source>
        <strain evidence="9 10">CBS 72588</strain>
    </source>
</reference>
<evidence type="ECO:0000256" key="5">
    <source>
        <dbReference type="ARBA" id="ARBA00023163"/>
    </source>
</evidence>
<keyword evidence="10" id="KW-1185">Reference proteome</keyword>
<evidence type="ECO:0000256" key="6">
    <source>
        <dbReference type="ARBA" id="ARBA00023242"/>
    </source>
</evidence>
<dbReference type="EMBL" id="KN847335">
    <property type="protein sequence ID" value="KIW43223.1"/>
    <property type="molecule type" value="Genomic_DNA"/>
</dbReference>
<proteinExistence type="inferred from homology"/>
<accession>A0A0D2DJR3</accession>
<keyword evidence="5" id="KW-0804">Transcription</keyword>
<protein>
    <recommendedName>
        <fullName evidence="8">Transcriptional coactivator p15 (PC4) C-terminal domain-containing protein</fullName>
    </recommendedName>
</protein>
<dbReference type="Pfam" id="PF02229">
    <property type="entry name" value="PC4"/>
    <property type="match status" value="1"/>
</dbReference>
<name>A0A0D2DJR3_9EURO</name>
<feature type="compositionally biased region" description="Basic residues" evidence="7">
    <location>
        <begin position="1"/>
        <end position="11"/>
    </location>
</feature>
<dbReference type="InterPro" id="IPR009044">
    <property type="entry name" value="ssDNA-bd_transcriptional_reg"/>
</dbReference>
<comment type="similarity">
    <text evidence="2">Belongs to the transcriptional coactivator PC4 family.</text>
</comment>
<keyword evidence="4" id="KW-0238">DNA-binding</keyword>
<keyword evidence="3" id="KW-0805">Transcription regulation</keyword>
<feature type="domain" description="Transcriptional coactivator p15 (PC4) C-terminal" evidence="8">
    <location>
        <begin position="54"/>
        <end position="103"/>
    </location>
</feature>
<dbReference type="STRING" id="215243.A0A0D2DJR3"/>
<dbReference type="VEuPathDB" id="FungiDB:PV06_04348"/>
<feature type="region of interest" description="Disordered" evidence="7">
    <location>
        <begin position="1"/>
        <end position="53"/>
    </location>
</feature>
<sequence length="160" mass="17680">MPFASSKKRKSSFVVDDDSDVEADVTTKRGKGASGSAFKPSGTCQTDSEGNPYWEISKGRRVTISNFKGKTLVNVREYYQKDGELLPGKKGISMSIEQYSALIGVMPQIDQLLRERGEKVPRPKYDGNAPPAESVQDDEEQPEAETDRKANIEATSDEEE</sequence>
<evidence type="ECO:0000313" key="10">
    <source>
        <dbReference type="Proteomes" id="UP000053342"/>
    </source>
</evidence>
<evidence type="ECO:0000256" key="1">
    <source>
        <dbReference type="ARBA" id="ARBA00004123"/>
    </source>
</evidence>
<organism evidence="9 10">
    <name type="scientific">Exophiala oligosperma</name>
    <dbReference type="NCBI Taxonomy" id="215243"/>
    <lineage>
        <taxon>Eukaryota</taxon>
        <taxon>Fungi</taxon>
        <taxon>Dikarya</taxon>
        <taxon>Ascomycota</taxon>
        <taxon>Pezizomycotina</taxon>
        <taxon>Eurotiomycetes</taxon>
        <taxon>Chaetothyriomycetidae</taxon>
        <taxon>Chaetothyriales</taxon>
        <taxon>Herpotrichiellaceae</taxon>
        <taxon>Exophiala</taxon>
    </lineage>
</organism>
<dbReference type="PANTHER" id="PTHR13215">
    <property type="entry name" value="RNA POLYMERASE II TRANSCRIPTIONAL COACTIVATOR"/>
    <property type="match status" value="1"/>
</dbReference>
<evidence type="ECO:0000256" key="3">
    <source>
        <dbReference type="ARBA" id="ARBA00023015"/>
    </source>
</evidence>
<dbReference type="GO" id="GO:0003677">
    <property type="term" value="F:DNA binding"/>
    <property type="evidence" value="ECO:0007669"/>
    <property type="project" value="UniProtKB-KW"/>
</dbReference>
<feature type="compositionally biased region" description="Acidic residues" evidence="7">
    <location>
        <begin position="135"/>
        <end position="144"/>
    </location>
</feature>
<evidence type="ECO:0000259" key="8">
    <source>
        <dbReference type="Pfam" id="PF02229"/>
    </source>
</evidence>
<gene>
    <name evidence="9" type="ORF">PV06_04348</name>
</gene>
<dbReference type="GO" id="GO:0005634">
    <property type="term" value="C:nucleus"/>
    <property type="evidence" value="ECO:0007669"/>
    <property type="project" value="UniProtKB-SubCell"/>
</dbReference>
<dbReference type="Gene3D" id="2.30.31.10">
    <property type="entry name" value="Transcriptional Coactivator Pc4, Chain A"/>
    <property type="match status" value="1"/>
</dbReference>
<keyword evidence="6" id="KW-0539">Nucleus</keyword>
<dbReference type="InterPro" id="IPR045125">
    <property type="entry name" value="Sub1/Tcp4-like"/>
</dbReference>
<dbReference type="OrthoDB" id="2505440at2759"/>
<evidence type="ECO:0000256" key="4">
    <source>
        <dbReference type="ARBA" id="ARBA00023125"/>
    </source>
</evidence>
<dbReference type="AlphaFoldDB" id="A0A0D2DJR3"/>
<dbReference type="GO" id="GO:0003713">
    <property type="term" value="F:transcription coactivator activity"/>
    <property type="evidence" value="ECO:0007669"/>
    <property type="project" value="InterPro"/>
</dbReference>
<dbReference type="HOGENOM" id="CLU_104273_0_0_1"/>
<dbReference type="SUPFAM" id="SSF54447">
    <property type="entry name" value="ssDNA-binding transcriptional regulator domain"/>
    <property type="match status" value="1"/>
</dbReference>
<comment type="subcellular location">
    <subcellularLocation>
        <location evidence="1">Nucleus</location>
    </subcellularLocation>
</comment>
<dbReference type="GO" id="GO:0060261">
    <property type="term" value="P:positive regulation of transcription initiation by RNA polymerase II"/>
    <property type="evidence" value="ECO:0007669"/>
    <property type="project" value="InterPro"/>
</dbReference>
<evidence type="ECO:0000256" key="7">
    <source>
        <dbReference type="SAM" id="MobiDB-lite"/>
    </source>
</evidence>
<dbReference type="RefSeq" id="XP_016263439.1">
    <property type="nucleotide sequence ID" value="XM_016405233.1"/>
</dbReference>
<feature type="region of interest" description="Disordered" evidence="7">
    <location>
        <begin position="114"/>
        <end position="160"/>
    </location>
</feature>
<evidence type="ECO:0000313" key="9">
    <source>
        <dbReference type="EMBL" id="KIW43223.1"/>
    </source>
</evidence>
<dbReference type="GeneID" id="27356422"/>